<dbReference type="EMBL" id="JAPMSZ010000001">
    <property type="protein sequence ID" value="KAJ5114352.1"/>
    <property type="molecule type" value="Genomic_DNA"/>
</dbReference>
<evidence type="ECO:0000313" key="3">
    <source>
        <dbReference type="EMBL" id="KAJ5114352.1"/>
    </source>
</evidence>
<reference evidence="3" key="1">
    <citation type="submission" date="2022-11" db="EMBL/GenBank/DDBJ databases">
        <authorList>
            <person name="Petersen C."/>
        </authorList>
    </citation>
    <scope>NUCLEOTIDE SEQUENCE</scope>
    <source>
        <strain evidence="3">IBT 34128</strain>
    </source>
</reference>
<accession>A0A9W9GA83</accession>
<reference evidence="3" key="2">
    <citation type="journal article" date="2023" name="IMA Fungus">
        <title>Comparative genomic study of the Penicillium genus elucidates a diverse pangenome and 15 lateral gene transfer events.</title>
        <authorList>
            <person name="Petersen C."/>
            <person name="Sorensen T."/>
            <person name="Nielsen M.R."/>
            <person name="Sondergaard T.E."/>
            <person name="Sorensen J.L."/>
            <person name="Fitzpatrick D.A."/>
            <person name="Frisvad J.C."/>
            <person name="Nielsen K.L."/>
        </authorList>
    </citation>
    <scope>NUCLEOTIDE SEQUENCE</scope>
    <source>
        <strain evidence="3">IBT 34128</strain>
    </source>
</reference>
<name>A0A9W9GA83_9EURO</name>
<dbReference type="SMART" id="SM00906">
    <property type="entry name" value="Fungal_trans"/>
    <property type="match status" value="1"/>
</dbReference>
<dbReference type="OrthoDB" id="103819at2759"/>
<dbReference type="GO" id="GO:0003677">
    <property type="term" value="F:DNA binding"/>
    <property type="evidence" value="ECO:0007669"/>
    <property type="project" value="InterPro"/>
</dbReference>
<comment type="caution">
    <text evidence="3">The sequence shown here is derived from an EMBL/GenBank/DDBJ whole genome shotgun (WGS) entry which is preliminary data.</text>
</comment>
<dbReference type="PANTHER" id="PTHR46910">
    <property type="entry name" value="TRANSCRIPTION FACTOR PDR1"/>
    <property type="match status" value="1"/>
</dbReference>
<dbReference type="GO" id="GO:0003700">
    <property type="term" value="F:DNA-binding transcription factor activity"/>
    <property type="evidence" value="ECO:0007669"/>
    <property type="project" value="InterPro"/>
</dbReference>
<dbReference type="CDD" id="cd12148">
    <property type="entry name" value="fungal_TF_MHR"/>
    <property type="match status" value="1"/>
</dbReference>
<feature type="domain" description="Xylanolytic transcriptional activator regulatory" evidence="2">
    <location>
        <begin position="230"/>
        <end position="303"/>
    </location>
</feature>
<dbReference type="InterPro" id="IPR007219">
    <property type="entry name" value="XnlR_reg_dom"/>
</dbReference>
<dbReference type="Proteomes" id="UP001141434">
    <property type="component" value="Unassembled WGS sequence"/>
</dbReference>
<protein>
    <recommendedName>
        <fullName evidence="2">Xylanolytic transcriptional activator regulatory domain-containing protein</fullName>
    </recommendedName>
</protein>
<keyword evidence="1" id="KW-0539">Nucleus</keyword>
<keyword evidence="4" id="KW-1185">Reference proteome</keyword>
<gene>
    <name evidence="3" type="ORF">NUU61_000111</name>
</gene>
<proteinExistence type="predicted"/>
<dbReference type="AlphaFoldDB" id="A0A9W9GA83"/>
<evidence type="ECO:0000256" key="1">
    <source>
        <dbReference type="ARBA" id="ARBA00023242"/>
    </source>
</evidence>
<dbReference type="PANTHER" id="PTHR46910:SF5">
    <property type="entry name" value="ZN(II)2CYS6 TRANSCRIPTION FACTOR (EUROFUNG)"/>
    <property type="match status" value="1"/>
</dbReference>
<dbReference type="RefSeq" id="XP_056515545.1">
    <property type="nucleotide sequence ID" value="XM_056650695.1"/>
</dbReference>
<organism evidence="3 4">
    <name type="scientific">Penicillium alfredii</name>
    <dbReference type="NCBI Taxonomy" id="1506179"/>
    <lineage>
        <taxon>Eukaryota</taxon>
        <taxon>Fungi</taxon>
        <taxon>Dikarya</taxon>
        <taxon>Ascomycota</taxon>
        <taxon>Pezizomycotina</taxon>
        <taxon>Eurotiomycetes</taxon>
        <taxon>Eurotiomycetidae</taxon>
        <taxon>Eurotiales</taxon>
        <taxon>Aspergillaceae</taxon>
        <taxon>Penicillium</taxon>
    </lineage>
</organism>
<dbReference type="GO" id="GO:0006351">
    <property type="term" value="P:DNA-templated transcription"/>
    <property type="evidence" value="ECO:0007669"/>
    <property type="project" value="InterPro"/>
</dbReference>
<dbReference type="GO" id="GO:0008270">
    <property type="term" value="F:zinc ion binding"/>
    <property type="evidence" value="ECO:0007669"/>
    <property type="project" value="InterPro"/>
</dbReference>
<dbReference type="GeneID" id="81389863"/>
<dbReference type="Pfam" id="PF04082">
    <property type="entry name" value="Fungal_trans"/>
    <property type="match status" value="1"/>
</dbReference>
<evidence type="ECO:0000313" key="4">
    <source>
        <dbReference type="Proteomes" id="UP001141434"/>
    </source>
</evidence>
<evidence type="ECO:0000259" key="2">
    <source>
        <dbReference type="SMART" id="SM00906"/>
    </source>
</evidence>
<sequence length="621" mass="68508">MANEMVVEGQSSLSAHSTFAIQFLKDIAGSDQAEGASSEIGELLNTLGHIVDVFNDQRTSPSPLFPRAQMTGAVGPQSCQMPPIQTAVAVLRDAQAEREFSFLHAFDPPYILKNLSDLCLKVYFSQDYSDAEFIILNLALYCKVPPVCNSYAVGIKKITETAARTELQWSELRSTEDSPNEYDTLASMCETNIETALSGLSLYVKATYDMILALVLGTVHAVDTSKPSLAWTLISAASQGSYSLGYHTRSVGADRTSNEPNEKGLLFWAVYSLERFLSLRLGRSSTIPDCDITVPLPGSSQGSYSLALDYCGHQVKLARLAGQVYKKIYSAKALLLPVDVRRRRVIELSQELNESCEISRQINERWVQCTTSIVGRQIASLLFTSDEVAHLSMLTLVQRAMPAQSDSGTLLSTECANSAREALEQHQKCMAELRAQDTFVVAHLNWTIFFVPFAPFIVLFCHVIETGAIQDLARMQSFVTSIESACRHSKAIAKHHRLFQVFYSVALRHTELRWAPTPTQEESLRLRMEMDAHLSALGLPQTALAAANHSSHTGTETQETETHQGQAMAWLGDNAPGLGTLDPVQGGGMTSTWEDQGARLGNWFSFNQHVMELLDHNDLPF</sequence>
<dbReference type="InterPro" id="IPR050987">
    <property type="entry name" value="AtrR-like"/>
</dbReference>